<proteinExistence type="predicted"/>
<organism evidence="3 4">
    <name type="scientific">Mesorhizobium plurifarium</name>
    <dbReference type="NCBI Taxonomy" id="69974"/>
    <lineage>
        <taxon>Bacteria</taxon>
        <taxon>Pseudomonadati</taxon>
        <taxon>Pseudomonadota</taxon>
        <taxon>Alphaproteobacteria</taxon>
        <taxon>Hyphomicrobiales</taxon>
        <taxon>Phyllobacteriaceae</taxon>
        <taxon>Mesorhizobium</taxon>
    </lineage>
</organism>
<dbReference type="InterPro" id="IPR000073">
    <property type="entry name" value="AB_hydrolase_1"/>
</dbReference>
<dbReference type="Gene3D" id="3.40.50.1820">
    <property type="entry name" value="alpha/beta hydrolase"/>
    <property type="match status" value="1"/>
</dbReference>
<accession>A0A090FPB9</accession>
<evidence type="ECO:0000313" key="4">
    <source>
        <dbReference type="Proteomes" id="UP000046373"/>
    </source>
</evidence>
<feature type="domain" description="AB hydrolase-1" evidence="2">
    <location>
        <begin position="26"/>
        <end position="268"/>
    </location>
</feature>
<evidence type="ECO:0000313" key="3">
    <source>
        <dbReference type="EMBL" id="CDX43489.1"/>
    </source>
</evidence>
<dbReference type="PRINTS" id="PR00412">
    <property type="entry name" value="EPOXHYDRLASE"/>
</dbReference>
<dbReference type="Proteomes" id="UP000046373">
    <property type="component" value="Unassembled WGS sequence"/>
</dbReference>
<keyword evidence="1 3" id="KW-0378">Hydrolase</keyword>
<dbReference type="Pfam" id="PF00561">
    <property type="entry name" value="Abhydrolase_1"/>
    <property type="match status" value="1"/>
</dbReference>
<name>A0A090FPB9_MESPL</name>
<dbReference type="PANTHER" id="PTHR43329">
    <property type="entry name" value="EPOXIDE HYDROLASE"/>
    <property type="match status" value="1"/>
</dbReference>
<protein>
    <submittedName>
        <fullName evidence="3">Alpha/beta hydrolase fold protein</fullName>
    </submittedName>
</protein>
<dbReference type="GeneID" id="31892774"/>
<dbReference type="AlphaFoldDB" id="A0A090FPB9"/>
<reference evidence="3 4" key="1">
    <citation type="submission" date="2014-08" db="EMBL/GenBank/DDBJ databases">
        <authorList>
            <person name="Moulin Lionel"/>
        </authorList>
    </citation>
    <scope>NUCLEOTIDE SEQUENCE [LARGE SCALE GENOMIC DNA]</scope>
</reference>
<gene>
    <name evidence="3" type="ORF">MPLDJ20_60242</name>
</gene>
<dbReference type="EMBL" id="CCNB01000043">
    <property type="protein sequence ID" value="CDX43489.1"/>
    <property type="molecule type" value="Genomic_DNA"/>
</dbReference>
<sequence length="284" mass="30662">MRTRAVEVEGLTIAIREAGPFDAPGLLLLHGWPQSSYAFEAVIDRLAENQRVVAPDLPGVGDSQGAPGTGEKTDLARLIKGLIGACGLRQVIVAGHDVGGQIVFALLRDMPEELSGAVIMDVVIPGVAPWQEVIRNPHIWHFAFHAIPALPEILVSGHERAYFDFFFDVLSKEKSAIPAEARDIYAKAYSRPESLKAGFDWYRAFAADAKTNSAPPRTPITVPVLYLRGSAETGDIADYLDGLRSAGLSRVEGDIIPDSGHFAADENPTALAARLLRFREEVGA</sequence>
<dbReference type="SUPFAM" id="SSF53474">
    <property type="entry name" value="alpha/beta-Hydrolases"/>
    <property type="match status" value="1"/>
</dbReference>
<dbReference type="InterPro" id="IPR029058">
    <property type="entry name" value="AB_hydrolase_fold"/>
</dbReference>
<evidence type="ECO:0000259" key="2">
    <source>
        <dbReference type="Pfam" id="PF00561"/>
    </source>
</evidence>
<evidence type="ECO:0000256" key="1">
    <source>
        <dbReference type="ARBA" id="ARBA00022801"/>
    </source>
</evidence>
<dbReference type="PRINTS" id="PR00111">
    <property type="entry name" value="ABHYDROLASE"/>
</dbReference>
<dbReference type="InterPro" id="IPR000639">
    <property type="entry name" value="Epox_hydrolase-like"/>
</dbReference>
<dbReference type="GO" id="GO:0016787">
    <property type="term" value="F:hydrolase activity"/>
    <property type="evidence" value="ECO:0007669"/>
    <property type="project" value="UniProtKB-KW"/>
</dbReference>